<name>A0A8D9H5Q3_BRACM</name>
<evidence type="ECO:0000313" key="1">
    <source>
        <dbReference type="EMBL" id="CAG7893340.1"/>
    </source>
</evidence>
<dbReference type="EMBL" id="LS974618">
    <property type="protein sequence ID" value="CAG7893340.1"/>
    <property type="molecule type" value="Genomic_DNA"/>
</dbReference>
<reference evidence="1 2" key="1">
    <citation type="submission" date="2021-07" db="EMBL/GenBank/DDBJ databases">
        <authorList>
            <consortium name="Genoscope - CEA"/>
            <person name="William W."/>
        </authorList>
    </citation>
    <scope>NUCLEOTIDE SEQUENCE [LARGE SCALE GENOMIC DNA]</scope>
</reference>
<accession>A0A8D9H5Q3</accession>
<feature type="non-terminal residue" evidence="1">
    <location>
        <position position="45"/>
    </location>
</feature>
<sequence>MELNETGSLNNATKVTEDELGIAAHTDSEEIFHASTPTTSSNFLW</sequence>
<organism evidence="1 2">
    <name type="scientific">Brassica campestris</name>
    <name type="common">Field mustard</name>
    <dbReference type="NCBI Taxonomy" id="3711"/>
    <lineage>
        <taxon>Eukaryota</taxon>
        <taxon>Viridiplantae</taxon>
        <taxon>Streptophyta</taxon>
        <taxon>Embryophyta</taxon>
        <taxon>Tracheophyta</taxon>
        <taxon>Spermatophyta</taxon>
        <taxon>Magnoliopsida</taxon>
        <taxon>eudicotyledons</taxon>
        <taxon>Gunneridae</taxon>
        <taxon>Pentapetalae</taxon>
        <taxon>rosids</taxon>
        <taxon>malvids</taxon>
        <taxon>Brassicales</taxon>
        <taxon>Brassicaceae</taxon>
        <taxon>Brassiceae</taxon>
        <taxon>Brassica</taxon>
    </lineage>
</organism>
<protein>
    <submittedName>
        <fullName evidence="1">Uncharacterized protein</fullName>
    </submittedName>
</protein>
<evidence type="ECO:0000313" key="2">
    <source>
        <dbReference type="Proteomes" id="UP000694005"/>
    </source>
</evidence>
<proteinExistence type="predicted"/>
<gene>
    <name evidence="1" type="ORF">BRAPAZ1V2_A02P22920.2</name>
</gene>
<dbReference type="Gramene" id="A02p22920.2_BraZ1">
    <property type="protein sequence ID" value="A02p22920.2_BraZ1.CDS.1"/>
    <property type="gene ID" value="A02g22920.2_BraZ1"/>
</dbReference>
<dbReference type="Proteomes" id="UP000694005">
    <property type="component" value="Chromosome A02"/>
</dbReference>
<dbReference type="AlphaFoldDB" id="A0A8D9H5Q3"/>